<proteinExistence type="predicted"/>
<organism evidence="1 2">
    <name type="scientific">Leucocoprinus birnbaumii</name>
    <dbReference type="NCBI Taxonomy" id="56174"/>
    <lineage>
        <taxon>Eukaryota</taxon>
        <taxon>Fungi</taxon>
        <taxon>Dikarya</taxon>
        <taxon>Basidiomycota</taxon>
        <taxon>Agaricomycotina</taxon>
        <taxon>Agaricomycetes</taxon>
        <taxon>Agaricomycetidae</taxon>
        <taxon>Agaricales</taxon>
        <taxon>Agaricineae</taxon>
        <taxon>Agaricaceae</taxon>
        <taxon>Leucocoprinus</taxon>
    </lineage>
</organism>
<dbReference type="InterPro" id="IPR032675">
    <property type="entry name" value="LRR_dom_sf"/>
</dbReference>
<sequence length="500" mass="55917">MQPTSLLSDVSGFDVETQAANSTLACILPPEVLIEIFTAYIHTPSPTSLWNESHLLASADGSSPFILGQICAYWRSVALNTPTLWSSLFVENPTPYMVPHVQMWLERANSVGLTLVVRDWLDSEVRECDEGTRGVLCVLMEKSLQWRSVDFVLELRDNTVFDDIADCPELEDVRLVARYWDQRALDAFWSNIHGASPSMKKVNWWKAFNSQDVGLPGHAPWRQLQSITTSRLVTDEELLFILYACPDLEYLNVRYSSSPSTLPPPTTPSIRHDHLETVILHLASNAAPIFEFISLPSLKALHLANGFDYGLSALGSVSSLVEERIGRPIQECLKRSSPCQLRELAIHRFDHGTAVDSLFGMIQRLLDLPTTQNLEVFDLYPLPTDSYLESSSREMVDFFIKHPAQCVREMATRIQAEEEDQNLLGVVMVKRRPTDVVVVDPAMDAVECIDGDADGSSPEIDWKYGSDFEMAIGYGFVAGQFDVNGMTGAQADLAKLHFDD</sequence>
<evidence type="ECO:0008006" key="3">
    <source>
        <dbReference type="Google" id="ProtNLM"/>
    </source>
</evidence>
<dbReference type="EMBL" id="JANIEX010000736">
    <property type="protein sequence ID" value="KAJ3563651.1"/>
    <property type="molecule type" value="Genomic_DNA"/>
</dbReference>
<reference evidence="1" key="1">
    <citation type="submission" date="2022-07" db="EMBL/GenBank/DDBJ databases">
        <title>Genome Sequence of Leucocoprinus birnbaumii.</title>
        <authorList>
            <person name="Buettner E."/>
        </authorList>
    </citation>
    <scope>NUCLEOTIDE SEQUENCE</scope>
    <source>
        <strain evidence="1">VT141</strain>
    </source>
</reference>
<dbReference type="Gene3D" id="3.80.10.10">
    <property type="entry name" value="Ribonuclease Inhibitor"/>
    <property type="match status" value="1"/>
</dbReference>
<dbReference type="AlphaFoldDB" id="A0AAD5VLQ2"/>
<evidence type="ECO:0000313" key="1">
    <source>
        <dbReference type="EMBL" id="KAJ3563651.1"/>
    </source>
</evidence>
<dbReference type="Proteomes" id="UP001213000">
    <property type="component" value="Unassembled WGS sequence"/>
</dbReference>
<accession>A0AAD5VLQ2</accession>
<comment type="caution">
    <text evidence="1">The sequence shown here is derived from an EMBL/GenBank/DDBJ whole genome shotgun (WGS) entry which is preliminary data.</text>
</comment>
<dbReference type="SUPFAM" id="SSF52047">
    <property type="entry name" value="RNI-like"/>
    <property type="match status" value="1"/>
</dbReference>
<gene>
    <name evidence="1" type="ORF">NP233_g8799</name>
</gene>
<protein>
    <recommendedName>
        <fullName evidence="3">F-box domain-containing protein</fullName>
    </recommendedName>
</protein>
<name>A0AAD5VLQ2_9AGAR</name>
<keyword evidence="2" id="KW-1185">Reference proteome</keyword>
<evidence type="ECO:0000313" key="2">
    <source>
        <dbReference type="Proteomes" id="UP001213000"/>
    </source>
</evidence>